<dbReference type="GO" id="GO:0015977">
    <property type="term" value="P:carbon fixation"/>
    <property type="evidence" value="ECO:0007669"/>
    <property type="project" value="UniProtKB-KW"/>
</dbReference>
<evidence type="ECO:0000256" key="3">
    <source>
        <dbReference type="ARBA" id="ARBA00023002"/>
    </source>
</evidence>
<dbReference type="GO" id="GO:0006196">
    <property type="term" value="P:AMP catabolic process"/>
    <property type="evidence" value="ECO:0007669"/>
    <property type="project" value="UniProtKB-UniRule"/>
</dbReference>
<name>A0A447IUK7_9ARCH</name>
<dbReference type="GO" id="GO:0000287">
    <property type="term" value="F:magnesium ion binding"/>
    <property type="evidence" value="ECO:0007669"/>
    <property type="project" value="UniProtKB-UniRule"/>
</dbReference>
<dbReference type="HAMAP" id="MF_01133">
    <property type="entry name" value="RuBisCO_L_type3"/>
    <property type="match status" value="1"/>
</dbReference>
<dbReference type="EC" id="4.1.1.39" evidence="6"/>
<dbReference type="PANTHER" id="PTHR42704">
    <property type="entry name" value="RIBULOSE BISPHOSPHATE CARBOXYLASE"/>
    <property type="match status" value="1"/>
</dbReference>
<dbReference type="SFLD" id="SFLDG00301">
    <property type="entry name" value="RuBisCO-like_proteins"/>
    <property type="match status" value="1"/>
</dbReference>
<dbReference type="InterPro" id="IPR036376">
    <property type="entry name" value="RuBisCO_lsu_C_sf"/>
</dbReference>
<accession>A0A447IUK7</accession>
<dbReference type="PANTHER" id="PTHR42704:SF17">
    <property type="entry name" value="RIBULOSE BISPHOSPHATE CARBOXYLASE LARGE CHAIN"/>
    <property type="match status" value="1"/>
</dbReference>
<feature type="binding site" description="via carbamate group" evidence="6">
    <location>
        <position position="180"/>
    </location>
    <ligand>
        <name>Mg(2+)</name>
        <dbReference type="ChEBI" id="CHEBI:18420"/>
    </ligand>
</feature>
<feature type="modified residue" description="N6-carboxylysine" evidence="6">
    <location>
        <position position="180"/>
    </location>
</feature>
<dbReference type="InterPro" id="IPR033966">
    <property type="entry name" value="RuBisCO"/>
</dbReference>
<evidence type="ECO:0000259" key="7">
    <source>
        <dbReference type="Pfam" id="PF00016"/>
    </source>
</evidence>
<comment type="catalytic activity">
    <reaction evidence="6">
        <text>2 (2R)-3-phosphoglycerate + 2 H(+) = D-ribulose 1,5-bisphosphate + CO2 + H2O</text>
        <dbReference type="Rhea" id="RHEA:23124"/>
        <dbReference type="ChEBI" id="CHEBI:15377"/>
        <dbReference type="ChEBI" id="CHEBI:15378"/>
        <dbReference type="ChEBI" id="CHEBI:16526"/>
        <dbReference type="ChEBI" id="CHEBI:57870"/>
        <dbReference type="ChEBI" id="CHEBI:58272"/>
        <dbReference type="EC" id="4.1.1.39"/>
    </reaction>
</comment>
<dbReference type="SUPFAM" id="SSF54966">
    <property type="entry name" value="RuBisCO, large subunit, small (N-terminal) domain"/>
    <property type="match status" value="1"/>
</dbReference>
<comment type="similarity">
    <text evidence="6">Belongs to the RuBisCO large chain family. Type III subfamily.</text>
</comment>
<evidence type="ECO:0000313" key="9">
    <source>
        <dbReference type="EMBL" id="VDS11193.1"/>
    </source>
</evidence>
<dbReference type="GO" id="GO:0016984">
    <property type="term" value="F:ribulose-bisphosphate carboxylase activity"/>
    <property type="evidence" value="ECO:0007669"/>
    <property type="project" value="UniProtKB-UniRule"/>
</dbReference>
<dbReference type="Gene3D" id="3.20.20.110">
    <property type="entry name" value="Ribulose bisphosphate carboxylase, large subunit, C-terminal domain"/>
    <property type="match status" value="1"/>
</dbReference>
<dbReference type="AlphaFoldDB" id="A0A447IUK7"/>
<dbReference type="NCBIfam" id="NF003252">
    <property type="entry name" value="PRK04208.1"/>
    <property type="match status" value="1"/>
</dbReference>
<dbReference type="InterPro" id="IPR017712">
    <property type="entry name" value="RuBisCO_III"/>
</dbReference>
<evidence type="ECO:0000256" key="4">
    <source>
        <dbReference type="ARBA" id="ARBA00023239"/>
    </source>
</evidence>
<dbReference type="EMBL" id="LR131805">
    <property type="protein sequence ID" value="VDS11193.1"/>
    <property type="molecule type" value="Genomic_DNA"/>
</dbReference>
<reference evidence="9" key="1">
    <citation type="submission" date="2018-12" db="EMBL/GenBank/DDBJ databases">
        <authorList>
            <person name="Jaffe A."/>
        </authorList>
    </citation>
    <scope>NUCLEOTIDE SEQUENCE</scope>
</reference>
<dbReference type="GO" id="GO:0016491">
    <property type="term" value="F:oxidoreductase activity"/>
    <property type="evidence" value="ECO:0007669"/>
    <property type="project" value="UniProtKB-KW"/>
</dbReference>
<organism evidence="9">
    <name type="scientific">uncultured Candidatus Pacearchaeota archaeon</name>
    <dbReference type="NCBI Taxonomy" id="2109283"/>
    <lineage>
        <taxon>Archaea</taxon>
        <taxon>Candidatus Pacearchaeota</taxon>
        <taxon>environmental samples</taxon>
    </lineage>
</organism>
<evidence type="ECO:0000256" key="2">
    <source>
        <dbReference type="ARBA" id="ARBA00022842"/>
    </source>
</evidence>
<feature type="domain" description="Ribulose bisphosphate carboxylase large subunit C-terminal" evidence="7">
    <location>
        <begin position="133"/>
        <end position="426"/>
    </location>
</feature>
<keyword evidence="3 6" id="KW-0560">Oxidoreductase</keyword>
<keyword evidence="1 6" id="KW-0479">Metal-binding</keyword>
<dbReference type="Pfam" id="PF02788">
    <property type="entry name" value="RuBisCO_large_N"/>
    <property type="match status" value="1"/>
</dbReference>
<evidence type="ECO:0000259" key="8">
    <source>
        <dbReference type="Pfam" id="PF02788"/>
    </source>
</evidence>
<dbReference type="SFLD" id="SFLDS00014">
    <property type="entry name" value="RuBisCO"/>
    <property type="match status" value="1"/>
</dbReference>
<dbReference type="SUPFAM" id="SSF51649">
    <property type="entry name" value="RuBisCo, C-terminal domain"/>
    <property type="match status" value="1"/>
</dbReference>
<dbReference type="InterPro" id="IPR017443">
    <property type="entry name" value="RuBisCO_lsu_fd_N"/>
</dbReference>
<gene>
    <name evidence="6 9" type="primary">rbcL</name>
</gene>
<keyword evidence="5 6" id="KW-0120">Carbon dioxide fixation</keyword>
<feature type="domain" description="Ribulose bisphosphate carboxylase large subunit ferrodoxin-like N-terminal" evidence="8">
    <location>
        <begin position="10"/>
        <end position="123"/>
    </location>
</feature>
<feature type="binding site" evidence="6">
    <location>
        <position position="182"/>
    </location>
    <ligand>
        <name>Mg(2+)</name>
        <dbReference type="ChEBI" id="CHEBI:18420"/>
    </ligand>
</feature>
<comment type="miscellaneous">
    <text evidence="6">Because the Archaea possessing a type III RuBisCO are all anaerobic, it is most likely that only the carboxylase activity of RuBisCO, and not the competitive oxygenase activity (by which RuBP reacts with O(2) to form one molecule of 3-phosphoglycerate and one molecule of 2-phosphoglycolate), is biologically relevant in these strains.</text>
</comment>
<keyword evidence="4 6" id="KW-0456">Lyase</keyword>
<dbReference type="Pfam" id="PF00016">
    <property type="entry name" value="RuBisCO_large"/>
    <property type="match status" value="1"/>
</dbReference>
<sequence length="432" mass="48697">MAKKVEWYHDFIDLKYRPKKTDLKVLFYFEPSIGITKDDAIGRIASESSTGTWTTLHTLPKRMKQIMAVAHKIEGNYVHIAYPIELWELGNAPQLLSGIAGNIFGMKALKNLRLIDVSLPENYLKSFRGPNLGIHGLRKYFRIYDRPLTGAVPKPKLGFSAEEHARMGMETWLGGFDLVKDDENLTSQSFNNFYKRVRLMSKMRDKAESETGEIKDALINITAETGEMKRRAKYLYDYGFKYAMIDVVASGVSSVQTLRETLGDYKMAIHAHRAMHASFDKNPRHGITMQFLAKLMRMIGVEEIHSGTGVGKLVGSVDELKAVSSVLREKNVEEKKGFLLEQNWHKTKPAFPVSSGGLHPGLVPEELKIYGKEFVLLVSGGIHGHPQGTRAGAKAVIQALEATRKNISLEEYSKSNKELREALEKWGRMKPK</sequence>
<evidence type="ECO:0000256" key="6">
    <source>
        <dbReference type="HAMAP-Rule" id="MF_01133"/>
    </source>
</evidence>
<keyword evidence="2 6" id="KW-0460">Magnesium</keyword>
<comment type="catalytic activity">
    <reaction evidence="6">
        <text>D-ribulose 1,5-bisphosphate + O2 = 2-phosphoglycolate + (2R)-3-phosphoglycerate + 2 H(+)</text>
        <dbReference type="Rhea" id="RHEA:36631"/>
        <dbReference type="ChEBI" id="CHEBI:15378"/>
        <dbReference type="ChEBI" id="CHEBI:15379"/>
        <dbReference type="ChEBI" id="CHEBI:57870"/>
        <dbReference type="ChEBI" id="CHEBI:58033"/>
        <dbReference type="ChEBI" id="CHEBI:58272"/>
    </reaction>
</comment>
<evidence type="ECO:0000256" key="1">
    <source>
        <dbReference type="ARBA" id="ARBA00022723"/>
    </source>
</evidence>
<feature type="binding site" evidence="6">
    <location>
        <position position="273"/>
    </location>
    <ligand>
        <name>substrate</name>
    </ligand>
</feature>
<evidence type="ECO:0000256" key="5">
    <source>
        <dbReference type="ARBA" id="ARBA00023300"/>
    </source>
</evidence>
<proteinExistence type="inferred from homology"/>
<dbReference type="InterPro" id="IPR000685">
    <property type="entry name" value="RuBisCO_lsu_C"/>
</dbReference>
<protein>
    <recommendedName>
        <fullName evidence="6">Ribulose bisphosphate carboxylase</fullName>
        <shortName evidence="6">RuBisCO</shortName>
        <ecNumber evidence="6">4.1.1.39</ecNumber>
    </recommendedName>
</protein>
<feature type="site" description="Transition state stabilizer" evidence="6">
    <location>
        <position position="312"/>
    </location>
</feature>
<dbReference type="NCBIfam" id="TIGR03326">
    <property type="entry name" value="rubisco_III"/>
    <property type="match status" value="1"/>
</dbReference>
<feature type="binding site" evidence="6">
    <location>
        <position position="305"/>
    </location>
    <ligand>
        <name>substrate</name>
    </ligand>
</feature>
<dbReference type="InterPro" id="IPR036422">
    <property type="entry name" value="RuBisCO_lsu_N_sf"/>
</dbReference>
<feature type="active site" description="Proton acceptor" evidence="6">
    <location>
        <position position="272"/>
    </location>
</feature>
<comment type="caution">
    <text evidence="6">Lacks conserved residue(s) required for the propagation of feature annotation.</text>
</comment>
<dbReference type="Gene3D" id="3.30.70.150">
    <property type="entry name" value="RuBisCO large subunit, N-terminal domain"/>
    <property type="match status" value="1"/>
</dbReference>
<feature type="binding site" evidence="6">
    <location>
        <begin position="355"/>
        <end position="357"/>
    </location>
    <ligand>
        <name>substrate</name>
    </ligand>
</feature>
<feature type="binding site" evidence="6">
    <location>
        <position position="183"/>
    </location>
    <ligand>
        <name>Mg(2+)</name>
        <dbReference type="ChEBI" id="CHEBI:18420"/>
    </ligand>
</feature>
<feature type="binding site" evidence="6">
    <location>
        <position position="156"/>
    </location>
    <ligand>
        <name>substrate</name>
    </ligand>
</feature>
<comment type="function">
    <text evidence="6">Catalyzes the addition of molecular CO(2) and H(2)O to ribulose 1,5-bisphosphate (RuBP), generating two molecules of 3-phosphoglycerate (3-PGA). Functions in an archaeal AMP degradation pathway, together with AMP phosphorylase and R15P isomerase.</text>
</comment>
<comment type="cofactor">
    <cofactor evidence="6">
        <name>Mg(2+)</name>
        <dbReference type="ChEBI" id="CHEBI:18420"/>
    </cofactor>
    <text evidence="6">Binds 1 Mg(2+) ion per subunit.</text>
</comment>
<feature type="active site" description="Proton acceptor" evidence="6">
    <location>
        <position position="154"/>
    </location>
</feature>
<comment type="subunit">
    <text evidence="6">Homodimer or homodecamer. In contrast to form I RuBisCO, the form III RuBisCO is composed solely of large subunits.</text>
</comment>